<dbReference type="AlphaFoldDB" id="A0AAV3IUC6"/>
<dbReference type="Proteomes" id="UP000014104">
    <property type="component" value="Unassembled WGS sequence"/>
</dbReference>
<organism evidence="2 4">
    <name type="scientific">Enterococcus avium ATCC 14025</name>
    <dbReference type="NCBI Taxonomy" id="1140002"/>
    <lineage>
        <taxon>Bacteria</taxon>
        <taxon>Bacillati</taxon>
        <taxon>Bacillota</taxon>
        <taxon>Bacilli</taxon>
        <taxon>Lactobacillales</taxon>
        <taxon>Enterococcaceae</taxon>
        <taxon>Enterococcus</taxon>
    </lineage>
</organism>
<dbReference type="EMBL" id="ASWL01000008">
    <property type="protein sequence ID" value="EOU16873.1"/>
    <property type="molecule type" value="Genomic_DNA"/>
</dbReference>
<comment type="caution">
    <text evidence="2">The sequence shown here is derived from an EMBL/GenBank/DDBJ whole genome shotgun (WGS) entry which is preliminary data.</text>
</comment>
<name>A0AAV3IUC6_ENTAV</name>
<dbReference type="EMBL" id="AHYV01000019">
    <property type="protein sequence ID" value="EOT45722.1"/>
    <property type="molecule type" value="Genomic_DNA"/>
</dbReference>
<keyword evidence="3" id="KW-1185">Reference proteome</keyword>
<dbReference type="RefSeq" id="WP_016180057.1">
    <property type="nucleotide sequence ID" value="NZ_KE136363.1"/>
</dbReference>
<accession>A0AAV3IUC6</accession>
<proteinExistence type="predicted"/>
<gene>
    <name evidence="2" type="ORF">I570_04022</name>
    <name evidence="1" type="ORF">OMU_02146</name>
</gene>
<evidence type="ECO:0000313" key="1">
    <source>
        <dbReference type="EMBL" id="EOT45722.1"/>
    </source>
</evidence>
<evidence type="ECO:0000313" key="4">
    <source>
        <dbReference type="Proteomes" id="UP000014107"/>
    </source>
</evidence>
<dbReference type="Proteomes" id="UP000014107">
    <property type="component" value="Unassembled WGS sequence"/>
</dbReference>
<protein>
    <submittedName>
        <fullName evidence="2">Uncharacterized protein</fullName>
    </submittedName>
</protein>
<evidence type="ECO:0000313" key="2">
    <source>
        <dbReference type="EMBL" id="EOU16873.1"/>
    </source>
</evidence>
<sequence length="80" mass="9486">MIIQSSKKLSKCTKEELVLLLRGEVENRSKLIKLLEKEWDQHNEEIEDQRFPNYQSPEKVSFLAGMETAINSVKRFYEIK</sequence>
<reference evidence="1 3" key="1">
    <citation type="submission" date="2013-03" db="EMBL/GenBank/DDBJ databases">
        <title>The Genome Sequence of Enterococcus avium ATCC_14025 (Illumina only assembly).</title>
        <authorList>
            <consortium name="The Broad Institute Genomics Platform"/>
            <consortium name="The Broad Institute Genome Sequencing Center for Infectious Disease"/>
            <person name="Earl A."/>
            <person name="Russ C."/>
            <person name="Gilmore M."/>
            <person name="Surin D."/>
            <person name="Walker B."/>
            <person name="Young S."/>
            <person name="Zeng Q."/>
            <person name="Gargeya S."/>
            <person name="Fitzgerald M."/>
            <person name="Haas B."/>
            <person name="Abouelleil A."/>
            <person name="Allen A.W."/>
            <person name="Alvarado L."/>
            <person name="Arachchi H.M."/>
            <person name="Berlin A.M."/>
            <person name="Chapman S.B."/>
            <person name="Gainer-Dewar J."/>
            <person name="Goldberg J."/>
            <person name="Griggs A."/>
            <person name="Gujja S."/>
            <person name="Hansen M."/>
            <person name="Howarth C."/>
            <person name="Imamovic A."/>
            <person name="Ireland A."/>
            <person name="Larimer J."/>
            <person name="McCowan C."/>
            <person name="Murphy C."/>
            <person name="Pearson M."/>
            <person name="Poon T.W."/>
            <person name="Priest M."/>
            <person name="Roberts A."/>
            <person name="Saif S."/>
            <person name="Shea T."/>
            <person name="Sisk P."/>
            <person name="Sykes S."/>
            <person name="Wortman J."/>
            <person name="Nusbaum C."/>
            <person name="Birren B."/>
        </authorList>
    </citation>
    <scope>NUCLEOTIDE SEQUENCE [LARGE SCALE GENOMIC DNA]</scope>
    <source>
        <strain evidence="1 3">ATCC 14025</strain>
    </source>
</reference>
<evidence type="ECO:0000313" key="3">
    <source>
        <dbReference type="Proteomes" id="UP000014104"/>
    </source>
</evidence>
<reference evidence="2 4" key="2">
    <citation type="submission" date="2013-03" db="EMBL/GenBank/DDBJ databases">
        <title>The Genome Sequence of Enterococcus avium ATCC_14025 (PacBio/Illumina hybrid assembly).</title>
        <authorList>
            <consortium name="The Broad Institute Genomics Platform"/>
            <consortium name="The Broad Institute Genome Sequencing Center for Infectious Disease"/>
            <person name="Earl A."/>
            <person name="Russ C."/>
            <person name="Gilmore M."/>
            <person name="Surin D."/>
            <person name="Walker B."/>
            <person name="Young S."/>
            <person name="Zeng Q."/>
            <person name="Gargeya S."/>
            <person name="Fitzgerald M."/>
            <person name="Haas B."/>
            <person name="Abouelleil A."/>
            <person name="Allen A.W."/>
            <person name="Alvarado L."/>
            <person name="Arachchi H.M."/>
            <person name="Berlin A.M."/>
            <person name="Chapman S.B."/>
            <person name="Gainer-Dewar J."/>
            <person name="Goldberg J."/>
            <person name="Griggs A."/>
            <person name="Gujja S."/>
            <person name="Hansen M."/>
            <person name="Howarth C."/>
            <person name="Imamovic A."/>
            <person name="Ireland A."/>
            <person name="Larimer J."/>
            <person name="McCowan C."/>
            <person name="Murphy C."/>
            <person name="Pearson M."/>
            <person name="Poon T.W."/>
            <person name="Priest M."/>
            <person name="Roberts A."/>
            <person name="Saif S."/>
            <person name="Shea T."/>
            <person name="Sisk P."/>
            <person name="Sykes S."/>
            <person name="Wortman J."/>
            <person name="Nusbaum C."/>
            <person name="Birren B."/>
        </authorList>
    </citation>
    <scope>NUCLEOTIDE SEQUENCE [LARGE SCALE GENOMIC DNA]</scope>
    <source>
        <strain evidence="2 4">ATCC 14025</strain>
    </source>
</reference>